<evidence type="ECO:0000313" key="12">
    <source>
        <dbReference type="EMBL" id="CAB3372445.1"/>
    </source>
</evidence>
<protein>
    <recommendedName>
        <fullName evidence="11">Sphingomyelin synthase-like domain-containing protein</fullName>
    </recommendedName>
</protein>
<feature type="transmembrane region" description="Helical" evidence="10">
    <location>
        <begin position="164"/>
        <end position="186"/>
    </location>
</feature>
<keyword evidence="4 10" id="KW-0812">Transmembrane</keyword>
<reference evidence="12 13" key="1">
    <citation type="submission" date="2020-04" db="EMBL/GenBank/DDBJ databases">
        <authorList>
            <person name="Alioto T."/>
            <person name="Alioto T."/>
            <person name="Gomez Garrido J."/>
        </authorList>
    </citation>
    <scope>NUCLEOTIDE SEQUENCE [LARGE SCALE GENOMIC DNA]</scope>
</reference>
<dbReference type="Pfam" id="PF14360">
    <property type="entry name" value="PAP2_C"/>
    <property type="match status" value="1"/>
</dbReference>
<dbReference type="AlphaFoldDB" id="A0A8S1CPL5"/>
<evidence type="ECO:0000256" key="7">
    <source>
        <dbReference type="ARBA" id="ARBA00023098"/>
    </source>
</evidence>
<evidence type="ECO:0000256" key="2">
    <source>
        <dbReference type="ARBA" id="ARBA00005441"/>
    </source>
</evidence>
<dbReference type="GO" id="GO:0033188">
    <property type="term" value="F:sphingomyelin synthase activity"/>
    <property type="evidence" value="ECO:0007669"/>
    <property type="project" value="TreeGrafter"/>
</dbReference>
<evidence type="ECO:0000256" key="4">
    <source>
        <dbReference type="ARBA" id="ARBA00022692"/>
    </source>
</evidence>
<evidence type="ECO:0000256" key="8">
    <source>
        <dbReference type="ARBA" id="ARBA00023136"/>
    </source>
</evidence>
<comment type="caution">
    <text evidence="12">The sequence shown here is derived from an EMBL/GenBank/DDBJ whole genome shotgun (WGS) entry which is preliminary data.</text>
</comment>
<evidence type="ECO:0000313" key="13">
    <source>
        <dbReference type="Proteomes" id="UP000494165"/>
    </source>
</evidence>
<keyword evidence="6 10" id="KW-1133">Transmembrane helix</keyword>
<dbReference type="Proteomes" id="UP000494165">
    <property type="component" value="Unassembled WGS sequence"/>
</dbReference>
<dbReference type="GO" id="GO:0000139">
    <property type="term" value="C:Golgi membrane"/>
    <property type="evidence" value="ECO:0007669"/>
    <property type="project" value="TreeGrafter"/>
</dbReference>
<feature type="transmembrane region" description="Helical" evidence="10">
    <location>
        <begin position="198"/>
        <end position="220"/>
    </location>
</feature>
<dbReference type="PANTHER" id="PTHR21290">
    <property type="entry name" value="SPHINGOMYELIN SYNTHETASE"/>
    <property type="match status" value="1"/>
</dbReference>
<organism evidence="12 13">
    <name type="scientific">Cloeon dipterum</name>
    <dbReference type="NCBI Taxonomy" id="197152"/>
    <lineage>
        <taxon>Eukaryota</taxon>
        <taxon>Metazoa</taxon>
        <taxon>Ecdysozoa</taxon>
        <taxon>Arthropoda</taxon>
        <taxon>Hexapoda</taxon>
        <taxon>Insecta</taxon>
        <taxon>Pterygota</taxon>
        <taxon>Palaeoptera</taxon>
        <taxon>Ephemeroptera</taxon>
        <taxon>Pisciforma</taxon>
        <taxon>Baetidae</taxon>
        <taxon>Cloeon</taxon>
    </lineage>
</organism>
<comment type="subcellular location">
    <subcellularLocation>
        <location evidence="1">Membrane</location>
        <topology evidence="1">Multi-pass membrane protein</topology>
    </subcellularLocation>
</comment>
<dbReference type="GO" id="GO:0005789">
    <property type="term" value="C:endoplasmic reticulum membrane"/>
    <property type="evidence" value="ECO:0007669"/>
    <property type="project" value="TreeGrafter"/>
</dbReference>
<name>A0A8S1CPL5_9INSE</name>
<accession>A0A8S1CPL5</accession>
<feature type="compositionally biased region" description="Pro residues" evidence="9">
    <location>
        <begin position="1"/>
        <end position="14"/>
    </location>
</feature>
<dbReference type="GO" id="GO:0005886">
    <property type="term" value="C:plasma membrane"/>
    <property type="evidence" value="ECO:0007669"/>
    <property type="project" value="TreeGrafter"/>
</dbReference>
<dbReference type="OrthoDB" id="422827at2759"/>
<keyword evidence="8 10" id="KW-0472">Membrane</keyword>
<dbReference type="GO" id="GO:0047493">
    <property type="term" value="F:ceramide cholinephosphotransferase activity"/>
    <property type="evidence" value="ECO:0007669"/>
    <property type="project" value="TreeGrafter"/>
</dbReference>
<gene>
    <name evidence="12" type="ORF">CLODIP_2_CD12849</name>
</gene>
<feature type="transmembrane region" description="Helical" evidence="10">
    <location>
        <begin position="289"/>
        <end position="307"/>
    </location>
</feature>
<keyword evidence="3" id="KW-0808">Transferase</keyword>
<dbReference type="InterPro" id="IPR045221">
    <property type="entry name" value="Sphingomyelin_synth-like"/>
</dbReference>
<feature type="transmembrane region" description="Helical" evidence="10">
    <location>
        <begin position="115"/>
        <end position="136"/>
    </location>
</feature>
<feature type="region of interest" description="Disordered" evidence="9">
    <location>
        <begin position="1"/>
        <end position="56"/>
    </location>
</feature>
<feature type="transmembrane region" description="Helical" evidence="10">
    <location>
        <begin position="263"/>
        <end position="283"/>
    </location>
</feature>
<evidence type="ECO:0000256" key="10">
    <source>
        <dbReference type="SAM" id="Phobius"/>
    </source>
</evidence>
<dbReference type="GO" id="GO:0006686">
    <property type="term" value="P:sphingomyelin biosynthetic process"/>
    <property type="evidence" value="ECO:0007669"/>
    <property type="project" value="TreeGrafter"/>
</dbReference>
<evidence type="ECO:0000256" key="9">
    <source>
        <dbReference type="SAM" id="MobiDB-lite"/>
    </source>
</evidence>
<comment type="similarity">
    <text evidence="2">Belongs to the sphingomyelin synthase family.</text>
</comment>
<feature type="transmembrane region" description="Helical" evidence="10">
    <location>
        <begin position="232"/>
        <end position="251"/>
    </location>
</feature>
<sequence length="389" mass="44078">MAGEHPLPPEPMPPLDTISKMVLEPKTGSQCDYGSFEDTRPLQDPIANGTEPAGATETNAVPEVDDLSQEPLIPQEWALKFPPSPRRLSPQHVKIDIPTPAIRDKSAFPPEKLKTLYAFLLMSCSMVATTVTLAMVHERVPDRNEVGPLPDVVLDHVKENQFGWGLYSSEILIMCSTTATFLVVFFHKHRFIVGRRVFLILCLLYLMRCVTMSVTVLPMANKTYYCSPKANSTSFLLIAGRALHLLSGFGLSINGQHVYCGDYLYSGHTVILVLCYLVIQEYTPRRCRLLHWLAWSAAVAGMVFILISRAHYTVDVVVAYYVTTRLFWIYHTLANNLELKQSGPNNFLGRVWWFPAFRYFEANVGAVVPKQFEWPFPRRIFAKHPNREC</sequence>
<evidence type="ECO:0000256" key="1">
    <source>
        <dbReference type="ARBA" id="ARBA00004141"/>
    </source>
</evidence>
<dbReference type="GO" id="GO:0046513">
    <property type="term" value="P:ceramide biosynthetic process"/>
    <property type="evidence" value="ECO:0007669"/>
    <property type="project" value="TreeGrafter"/>
</dbReference>
<keyword evidence="5" id="KW-0746">Sphingolipid metabolism</keyword>
<keyword evidence="13" id="KW-1185">Reference proteome</keyword>
<dbReference type="InterPro" id="IPR025749">
    <property type="entry name" value="Sphingomyelin_synth-like_dom"/>
</dbReference>
<keyword evidence="7" id="KW-0443">Lipid metabolism</keyword>
<dbReference type="PANTHER" id="PTHR21290:SF27">
    <property type="entry name" value="PHOSPHATIDYLCHOLINE:CERAMIDE CHOLINEPHOSPHOTRANSFERASE 1"/>
    <property type="match status" value="1"/>
</dbReference>
<feature type="domain" description="Sphingomyelin synthase-like" evidence="11">
    <location>
        <begin position="260"/>
        <end position="332"/>
    </location>
</feature>
<evidence type="ECO:0000256" key="6">
    <source>
        <dbReference type="ARBA" id="ARBA00022989"/>
    </source>
</evidence>
<dbReference type="EMBL" id="CADEPI010000073">
    <property type="protein sequence ID" value="CAB3372445.1"/>
    <property type="molecule type" value="Genomic_DNA"/>
</dbReference>
<evidence type="ECO:0000259" key="11">
    <source>
        <dbReference type="Pfam" id="PF14360"/>
    </source>
</evidence>
<evidence type="ECO:0000256" key="3">
    <source>
        <dbReference type="ARBA" id="ARBA00022679"/>
    </source>
</evidence>
<evidence type="ECO:0000256" key="5">
    <source>
        <dbReference type="ARBA" id="ARBA00022919"/>
    </source>
</evidence>
<proteinExistence type="inferred from homology"/>